<evidence type="ECO:0000313" key="3">
    <source>
        <dbReference type="EMBL" id="KAK9507841.1"/>
    </source>
</evidence>
<dbReference type="Gene3D" id="2.60.40.10">
    <property type="entry name" value="Immunoglobulins"/>
    <property type="match status" value="1"/>
</dbReference>
<dbReference type="SUPFAM" id="SSF48726">
    <property type="entry name" value="Immunoglobulin"/>
    <property type="match status" value="1"/>
</dbReference>
<feature type="signal peptide" evidence="1">
    <location>
        <begin position="1"/>
        <end position="15"/>
    </location>
</feature>
<feature type="chain" id="PRO_5043631890" description="Ig-like domain-containing protein" evidence="1">
    <location>
        <begin position="16"/>
        <end position="198"/>
    </location>
</feature>
<sequence length="198" mass="22101">MILLFLFQLSQSNESVVTLTQTDLDTAGTYKCEVTGEAPYFDTRTHYKELTIVSLPKSGPEIRGAKPYYRPGDKVSLVCRAGPSVPAPHLNWFINGHHVNSSYLHGPYSIAPSPSGLETRELGLKFIAEPRHFEAGELVLKCTSSIEALYWNSAEAGGRSDFDEDNEITKRIGPRVEGKHQARLPRVMGKVLYLHLWT</sequence>
<evidence type="ECO:0000313" key="4">
    <source>
        <dbReference type="Proteomes" id="UP001461498"/>
    </source>
</evidence>
<dbReference type="EMBL" id="JAPXFL010000004">
    <property type="protein sequence ID" value="KAK9507841.1"/>
    <property type="molecule type" value="Genomic_DNA"/>
</dbReference>
<dbReference type="Proteomes" id="UP001461498">
    <property type="component" value="Unassembled WGS sequence"/>
</dbReference>
<gene>
    <name evidence="3" type="ORF">O3M35_007615</name>
</gene>
<accession>A0AAW1DAQ5</accession>
<comment type="caution">
    <text evidence="3">The sequence shown here is derived from an EMBL/GenBank/DDBJ whole genome shotgun (WGS) entry which is preliminary data.</text>
</comment>
<feature type="domain" description="Ig-like" evidence="2">
    <location>
        <begin position="60"/>
        <end position="96"/>
    </location>
</feature>
<dbReference type="AlphaFoldDB" id="A0AAW1DAQ5"/>
<proteinExistence type="predicted"/>
<dbReference type="PROSITE" id="PS50835">
    <property type="entry name" value="IG_LIKE"/>
    <property type="match status" value="1"/>
</dbReference>
<evidence type="ECO:0000256" key="1">
    <source>
        <dbReference type="SAM" id="SignalP"/>
    </source>
</evidence>
<dbReference type="InterPro" id="IPR036179">
    <property type="entry name" value="Ig-like_dom_sf"/>
</dbReference>
<dbReference type="PANTHER" id="PTHR21261">
    <property type="entry name" value="BEAT PROTEIN"/>
    <property type="match status" value="1"/>
</dbReference>
<protein>
    <recommendedName>
        <fullName evidence="2">Ig-like domain-containing protein</fullName>
    </recommendedName>
</protein>
<dbReference type="InterPro" id="IPR007110">
    <property type="entry name" value="Ig-like_dom"/>
</dbReference>
<reference evidence="3 4" key="1">
    <citation type="submission" date="2022-12" db="EMBL/GenBank/DDBJ databases">
        <title>Chromosome-level genome assembly of true bugs.</title>
        <authorList>
            <person name="Ma L."/>
            <person name="Li H."/>
        </authorList>
    </citation>
    <scope>NUCLEOTIDE SEQUENCE [LARGE SCALE GENOMIC DNA]</scope>
    <source>
        <strain evidence="3">Lab_2022b</strain>
    </source>
</reference>
<dbReference type="InterPro" id="IPR013783">
    <property type="entry name" value="Ig-like_fold"/>
</dbReference>
<name>A0AAW1DAQ5_9HEMI</name>
<dbReference type="PANTHER" id="PTHR21261:SF15">
    <property type="entry name" value="BEATEN PATH IIIA, ISOFORM D-RELATED"/>
    <property type="match status" value="1"/>
</dbReference>
<organism evidence="3 4">
    <name type="scientific">Rhynocoris fuscipes</name>
    <dbReference type="NCBI Taxonomy" id="488301"/>
    <lineage>
        <taxon>Eukaryota</taxon>
        <taxon>Metazoa</taxon>
        <taxon>Ecdysozoa</taxon>
        <taxon>Arthropoda</taxon>
        <taxon>Hexapoda</taxon>
        <taxon>Insecta</taxon>
        <taxon>Pterygota</taxon>
        <taxon>Neoptera</taxon>
        <taxon>Paraneoptera</taxon>
        <taxon>Hemiptera</taxon>
        <taxon>Heteroptera</taxon>
        <taxon>Panheteroptera</taxon>
        <taxon>Cimicomorpha</taxon>
        <taxon>Reduviidae</taxon>
        <taxon>Harpactorinae</taxon>
        <taxon>Harpactorini</taxon>
        <taxon>Rhynocoris</taxon>
    </lineage>
</organism>
<evidence type="ECO:0000259" key="2">
    <source>
        <dbReference type="PROSITE" id="PS50835"/>
    </source>
</evidence>
<keyword evidence="1" id="KW-0732">Signal</keyword>
<keyword evidence="4" id="KW-1185">Reference proteome</keyword>